<dbReference type="EMBL" id="BLEU01000004">
    <property type="protein sequence ID" value="GEU00571.1"/>
    <property type="molecule type" value="Genomic_DNA"/>
</dbReference>
<proteinExistence type="predicted"/>
<dbReference type="EMBL" id="BLEY01000026">
    <property type="protein sequence ID" value="GEU13846.1"/>
    <property type="molecule type" value="Genomic_DNA"/>
</dbReference>
<gene>
    <name evidence="1" type="ORF">DB1_28170</name>
    <name evidence="2" type="ORF">HG1_23440</name>
    <name evidence="3" type="ORF">QuyetLC_25840</name>
</gene>
<accession>A0A640LF56</accession>
<reference evidence="1" key="1">
    <citation type="submission" date="2019-12" db="EMBL/GenBank/DDBJ databases">
        <title>Epidemiological and comparative genomic analysis of Bacillus anthracis isolated from northern Vietnam.</title>
        <authorList>
            <person name="Hoang T.T.H."/>
            <person name="Dang D.A."/>
            <person name="Pham M.H."/>
            <person name="Luong M.H."/>
            <person name="Tran N.D."/>
            <person name="Nguyen T.H."/>
            <person name="Nguyen T.T."/>
            <person name="Inoue S."/>
            <person name="Morikawa S."/>
            <person name="Okutani A."/>
        </authorList>
    </citation>
    <scope>NUCLEOTIDE SEQUENCE</scope>
    <source>
        <strain evidence="1">DB</strain>
        <strain evidence="2">HG</strain>
        <strain evidence="3">QuyetLC</strain>
    </source>
</reference>
<evidence type="ECO:0000313" key="1">
    <source>
        <dbReference type="EMBL" id="GEU00571.1"/>
    </source>
</evidence>
<reference evidence="1" key="2">
    <citation type="submission" date="2019-12" db="EMBL/GenBank/DDBJ databases">
        <authorList>
            <person name="Hoang T.H.H."/>
            <person name="Okutani A."/>
        </authorList>
    </citation>
    <scope>NUCLEOTIDE SEQUENCE</scope>
    <source>
        <strain evidence="1">DB</strain>
        <strain evidence="2">HG</strain>
        <strain evidence="3">QuyetLC</strain>
    </source>
</reference>
<protein>
    <submittedName>
        <fullName evidence="1">Uncharacterized protein</fullName>
    </submittedName>
</protein>
<dbReference type="EMBL" id="BLEV01000003">
    <property type="protein sequence ID" value="GEU06859.1"/>
    <property type="molecule type" value="Genomic_DNA"/>
</dbReference>
<organism evidence="1">
    <name type="scientific">Bacillus anthracis</name>
    <name type="common">anthrax bacterium</name>
    <dbReference type="NCBI Taxonomy" id="1392"/>
    <lineage>
        <taxon>Bacteria</taxon>
        <taxon>Bacillati</taxon>
        <taxon>Bacillota</taxon>
        <taxon>Bacilli</taxon>
        <taxon>Bacillales</taxon>
        <taxon>Bacillaceae</taxon>
        <taxon>Bacillus</taxon>
        <taxon>Bacillus cereus group</taxon>
    </lineage>
</organism>
<evidence type="ECO:0000313" key="2">
    <source>
        <dbReference type="EMBL" id="GEU06859.1"/>
    </source>
</evidence>
<dbReference type="AlphaFoldDB" id="A0A640LF56"/>
<evidence type="ECO:0000313" key="3">
    <source>
        <dbReference type="EMBL" id="GEU13846.1"/>
    </source>
</evidence>
<accession>A0A6L7HFT8</accession>
<name>A0A640LF56_BACAN</name>
<sequence length="59" mass="6603">MIPEKVIGCKSIFIIQVTSLIYKKGLITVYKNLSNKVTNSLRNGEFKYGCKATSTYAII</sequence>
<comment type="caution">
    <text evidence="1">The sequence shown here is derived from an EMBL/GenBank/DDBJ whole genome shotgun (WGS) entry which is preliminary data.</text>
</comment>